<sequence>MAGAEHTGGGPGPQALAGLLTVLDLAQPLLRAAGTVLRVFPADEAEAAAYDAGAVARCNEALAHLGAAHGLTVPRFTAPVPDGPSSLEVALSNLCELEFGSWRPLAESAGPWPAEPAGHPRSGSAALPAARRVTADGLPPFDTFAAGEPGAETVVLVPPCGVPAGLFAPWLDRLCARHRVITYESPYLFGDWAARPAPSGDFREETAQATAVAQAYGAERVHLIGVCGGAPVALAAAARLGARTASLTMLHPDLNFGPGVTRTPFQTQFQGLLAGAGRSQDRADEVLSLFLDPNMLFGVPPRLAPFVLYPYGDRELFHRYARLNDALMAHDARQAASAAPARTLIVTSRTDRMTHPDTARHLHELVPGSTLVERPTGSHHDILVPDEEMFARIQDFLDSATGLPGTAAREPVAAGSRPRAPRRPTRRPPNASSWSPTPPSTPAPARSPRWAPPGSPWSATTRASPTTRHGPSSRPATDPRWWPARPGPPPAR</sequence>
<dbReference type="PANTHER" id="PTHR43433:SF5">
    <property type="entry name" value="AB HYDROLASE-1 DOMAIN-CONTAINING PROTEIN"/>
    <property type="match status" value="1"/>
</dbReference>
<dbReference type="InterPro" id="IPR050471">
    <property type="entry name" value="AB_hydrolase"/>
</dbReference>
<accession>A0ABX1IPM8</accession>
<dbReference type="PANTHER" id="PTHR43433">
    <property type="entry name" value="HYDROLASE, ALPHA/BETA FOLD FAMILY PROTEIN"/>
    <property type="match status" value="1"/>
</dbReference>
<evidence type="ECO:0000259" key="2">
    <source>
        <dbReference type="Pfam" id="PF00561"/>
    </source>
</evidence>
<dbReference type="SUPFAM" id="SSF53474">
    <property type="entry name" value="alpha/beta-Hydrolases"/>
    <property type="match status" value="1"/>
</dbReference>
<dbReference type="Gene3D" id="3.40.50.1820">
    <property type="entry name" value="alpha/beta hydrolase"/>
    <property type="match status" value="1"/>
</dbReference>
<gene>
    <name evidence="3" type="ORF">HF200_17355</name>
</gene>
<comment type="caution">
    <text evidence="3">The sequence shown here is derived from an EMBL/GenBank/DDBJ whole genome shotgun (WGS) entry which is preliminary data.</text>
</comment>
<feature type="domain" description="AB hydrolase-1" evidence="2">
    <location>
        <begin position="208"/>
        <end position="383"/>
    </location>
</feature>
<dbReference type="InterPro" id="IPR029058">
    <property type="entry name" value="AB_hydrolase_fold"/>
</dbReference>
<feature type="compositionally biased region" description="Polar residues" evidence="1">
    <location>
        <begin position="460"/>
        <end position="470"/>
    </location>
</feature>
<evidence type="ECO:0000313" key="3">
    <source>
        <dbReference type="EMBL" id="NKQ26147.1"/>
    </source>
</evidence>
<proteinExistence type="predicted"/>
<protein>
    <recommendedName>
        <fullName evidence="2">AB hydrolase-1 domain-containing protein</fullName>
    </recommendedName>
</protein>
<evidence type="ECO:0000313" key="4">
    <source>
        <dbReference type="Proteomes" id="UP000744032"/>
    </source>
</evidence>
<name>A0ABX1IPM8_STRGB</name>
<dbReference type="Pfam" id="PF00561">
    <property type="entry name" value="Abhydrolase_1"/>
    <property type="match status" value="1"/>
</dbReference>
<reference evidence="3 4" key="1">
    <citation type="submission" date="2020-04" db="EMBL/GenBank/DDBJ databases">
        <title>Genome sequence of Streptomyces galbus strain I339.</title>
        <authorList>
            <person name="Silva E.A.N."/>
            <person name="Merces M."/>
            <person name="Castelo Branco A.P.O.T."/>
            <person name="Vasconcelos P.C."/>
            <person name="Costa N.P."/>
            <person name="Marinho G.C.S."/>
            <person name="Oliveira C.J.B."/>
            <person name="Araujo D."/>
            <person name="Rodrigues Junior V.S."/>
            <person name="Almeida R."/>
            <person name="Silva Filho U.R."/>
            <person name="Andrade A.S.A."/>
            <person name="Cibulski S.P."/>
        </authorList>
    </citation>
    <scope>NUCLEOTIDE SEQUENCE [LARGE SCALE GENOMIC DNA]</scope>
    <source>
        <strain evidence="3 4">I339</strain>
    </source>
</reference>
<feature type="region of interest" description="Disordered" evidence="1">
    <location>
        <begin position="401"/>
        <end position="492"/>
    </location>
</feature>
<dbReference type="Proteomes" id="UP000744032">
    <property type="component" value="Unassembled WGS sequence"/>
</dbReference>
<dbReference type="EMBL" id="JAAXMD010000152">
    <property type="protein sequence ID" value="NKQ26147.1"/>
    <property type="molecule type" value="Genomic_DNA"/>
</dbReference>
<organism evidence="3 4">
    <name type="scientific">Streptomyces galbus</name>
    <dbReference type="NCBI Taxonomy" id="33898"/>
    <lineage>
        <taxon>Bacteria</taxon>
        <taxon>Bacillati</taxon>
        <taxon>Actinomycetota</taxon>
        <taxon>Actinomycetes</taxon>
        <taxon>Kitasatosporales</taxon>
        <taxon>Streptomycetaceae</taxon>
        <taxon>Streptomyces</taxon>
    </lineage>
</organism>
<dbReference type="InterPro" id="IPR000073">
    <property type="entry name" value="AB_hydrolase_1"/>
</dbReference>
<keyword evidence="4" id="KW-1185">Reference proteome</keyword>
<evidence type="ECO:0000256" key="1">
    <source>
        <dbReference type="SAM" id="MobiDB-lite"/>
    </source>
</evidence>